<dbReference type="GO" id="GO:0006402">
    <property type="term" value="P:mRNA catabolic process"/>
    <property type="evidence" value="ECO:0007669"/>
    <property type="project" value="TreeGrafter"/>
</dbReference>
<dbReference type="GO" id="GO:0000932">
    <property type="term" value="C:P-body"/>
    <property type="evidence" value="ECO:0007669"/>
    <property type="project" value="TreeGrafter"/>
</dbReference>
<dbReference type="Pfam" id="PF17877">
    <property type="entry name" value="Dis3l2_C_term"/>
    <property type="match status" value="1"/>
</dbReference>
<dbReference type="Gene3D" id="2.40.50.140">
    <property type="entry name" value="Nucleic acid-binding proteins"/>
    <property type="match status" value="1"/>
</dbReference>
<accession>A0A9N9NYZ6</accession>
<organism evidence="2 3">
    <name type="scientific">Acaulospora morrowiae</name>
    <dbReference type="NCBI Taxonomy" id="94023"/>
    <lineage>
        <taxon>Eukaryota</taxon>
        <taxon>Fungi</taxon>
        <taxon>Fungi incertae sedis</taxon>
        <taxon>Mucoromycota</taxon>
        <taxon>Glomeromycotina</taxon>
        <taxon>Glomeromycetes</taxon>
        <taxon>Diversisporales</taxon>
        <taxon>Acaulosporaceae</taxon>
        <taxon>Acaulospora</taxon>
    </lineage>
</organism>
<protein>
    <submittedName>
        <fullName evidence="2">11190_t:CDS:1</fullName>
    </submittedName>
</protein>
<dbReference type="InterPro" id="IPR050180">
    <property type="entry name" value="RNR_Ribonuclease"/>
</dbReference>
<dbReference type="SUPFAM" id="SSF50249">
    <property type="entry name" value="Nucleic acid-binding proteins"/>
    <property type="match status" value="1"/>
</dbReference>
<dbReference type="InterPro" id="IPR041093">
    <property type="entry name" value="Dis3l2-like_C"/>
</dbReference>
<feature type="non-terminal residue" evidence="2">
    <location>
        <position position="1"/>
    </location>
</feature>
<gene>
    <name evidence="2" type="ORF">AMORRO_LOCUS16498</name>
</gene>
<dbReference type="OrthoDB" id="372421at2759"/>
<evidence type="ECO:0000313" key="2">
    <source>
        <dbReference type="EMBL" id="CAG8769486.1"/>
    </source>
</evidence>
<dbReference type="InterPro" id="IPR012340">
    <property type="entry name" value="NA-bd_OB-fold"/>
</dbReference>
<evidence type="ECO:0000313" key="3">
    <source>
        <dbReference type="Proteomes" id="UP000789342"/>
    </source>
</evidence>
<feature type="domain" description="DIS3L2 C-terminal" evidence="1">
    <location>
        <begin position="62"/>
        <end position="140"/>
    </location>
</feature>
<dbReference type="Proteomes" id="UP000789342">
    <property type="component" value="Unassembled WGS sequence"/>
</dbReference>
<dbReference type="PANTHER" id="PTHR23355">
    <property type="entry name" value="RIBONUCLEASE"/>
    <property type="match status" value="1"/>
</dbReference>
<dbReference type="PANTHER" id="PTHR23355:SF9">
    <property type="entry name" value="DIS3-LIKE EXONUCLEASE 2"/>
    <property type="match status" value="1"/>
</dbReference>
<evidence type="ECO:0000259" key="1">
    <source>
        <dbReference type="Pfam" id="PF17877"/>
    </source>
</evidence>
<keyword evidence="3" id="KW-1185">Reference proteome</keyword>
<dbReference type="EMBL" id="CAJVPV010045605">
    <property type="protein sequence ID" value="CAG8769486.1"/>
    <property type="molecule type" value="Genomic_DNA"/>
</dbReference>
<reference evidence="2" key="1">
    <citation type="submission" date="2021-06" db="EMBL/GenBank/DDBJ databases">
        <authorList>
            <person name="Kallberg Y."/>
            <person name="Tangrot J."/>
            <person name="Rosling A."/>
        </authorList>
    </citation>
    <scope>NUCLEOTIDE SEQUENCE</scope>
    <source>
        <strain evidence="2">CL551</strain>
    </source>
</reference>
<name>A0A9N9NYZ6_9GLOM</name>
<proteinExistence type="predicted"/>
<dbReference type="GO" id="GO:0000175">
    <property type="term" value="F:3'-5'-RNA exonuclease activity"/>
    <property type="evidence" value="ECO:0007669"/>
    <property type="project" value="TreeGrafter"/>
</dbReference>
<feature type="non-terminal residue" evidence="2">
    <location>
        <position position="295"/>
    </location>
</feature>
<dbReference type="AlphaFoldDB" id="A0A9N9NYZ6"/>
<comment type="caution">
    <text evidence="2">The sequence shown here is derived from an EMBL/GenBank/DDBJ whole genome shotgun (WGS) entry which is preliminary data.</text>
</comment>
<sequence length="295" mass="32881">VLVHRMLEAALSGEKRFYLDKDAVQKTAQYCNVKKEAAKNAQEQSNHLFLCVLLHNLTIQHGPVIREAIVIGVKDHAFDVLVPVFGIEKRVHLDQLPLEKFVFNEETDQLTLYWKPGVSSLEPISEDYGIGEDEEEGLDVDEEALLADVNDDYHYEMMDINSLRIEDEHRLFDASSDIGDDDDIEDEDVHNTGDEEIDHNGDNNIPVASVSPMSSEAPTIHISSSETAPFDQASLTKVSPPTVKITEIPQLPIDVDPSIPNSQIIRELCYLNVVITADCKKSPPVIKVLAVNPFA</sequence>